<dbReference type="InterPro" id="IPR030987">
    <property type="entry name" value="AbiV"/>
</dbReference>
<sequence>MKHLSRKEYNLAIFYVGELIESAYVLFLSKKYVSSSIILSSVFDEISKIKKWQIEIYGGSSVEEQRINLVKSTKKHDTLLGLNSSVAKRLALIISDDRVKDIFHRYALGVNFDKEILTLNRDKDGLNSPLDKFDIIFTAEYFITVISVFSNEFWGVTSESSVICDSIDSLYKEVELWLKSARDNG</sequence>
<evidence type="ECO:0000313" key="1">
    <source>
        <dbReference type="EMBL" id="TKF24404.1"/>
    </source>
</evidence>
<reference evidence="1 2" key="1">
    <citation type="submission" date="2019-04" db="EMBL/GenBank/DDBJ databases">
        <title>A reverse ecology approach based on a biological definition of microbial populations.</title>
        <authorList>
            <person name="Arevalo P."/>
            <person name="Vaninsberghe D."/>
            <person name="Elsherbini J."/>
            <person name="Gore J."/>
            <person name="Polz M."/>
        </authorList>
    </citation>
    <scope>NUCLEOTIDE SEQUENCE [LARGE SCALE GENOMIC DNA]</scope>
    <source>
        <strain evidence="1 2">10N.261.46.E4</strain>
    </source>
</reference>
<organism evidence="1 2">
    <name type="scientific">Vibrio kanaloae</name>
    <dbReference type="NCBI Taxonomy" id="170673"/>
    <lineage>
        <taxon>Bacteria</taxon>
        <taxon>Pseudomonadati</taxon>
        <taxon>Pseudomonadota</taxon>
        <taxon>Gammaproteobacteria</taxon>
        <taxon>Vibrionales</taxon>
        <taxon>Vibrionaceae</taxon>
        <taxon>Vibrio</taxon>
    </lineage>
</organism>
<accession>A0A4U1YSV4</accession>
<proteinExistence type="predicted"/>
<evidence type="ECO:0000313" key="2">
    <source>
        <dbReference type="Proteomes" id="UP000305234"/>
    </source>
</evidence>
<dbReference type="NCBIfam" id="TIGR04498">
    <property type="entry name" value="AbiV_defense"/>
    <property type="match status" value="1"/>
</dbReference>
<dbReference type="Proteomes" id="UP000305234">
    <property type="component" value="Unassembled WGS sequence"/>
</dbReference>
<comment type="caution">
    <text evidence="1">The sequence shown here is derived from an EMBL/GenBank/DDBJ whole genome shotgun (WGS) entry which is preliminary data.</text>
</comment>
<name>A0A4U1YSV4_9VIBR</name>
<gene>
    <name evidence="1" type="ORF">FCV52_16490</name>
</gene>
<dbReference type="AlphaFoldDB" id="A0A4U1YSV4"/>
<dbReference type="EMBL" id="SYUW01000046">
    <property type="protein sequence ID" value="TKF24404.1"/>
    <property type="molecule type" value="Genomic_DNA"/>
</dbReference>
<protein>
    <submittedName>
        <fullName evidence="1">AbiV family abortive infection protein</fullName>
    </submittedName>
</protein>